<dbReference type="InterPro" id="IPR011006">
    <property type="entry name" value="CheY-like_superfamily"/>
</dbReference>
<keyword evidence="1" id="KW-0597">Phosphoprotein</keyword>
<dbReference type="AlphaFoldDB" id="A0AAU7Y018"/>
<dbReference type="SUPFAM" id="SSF46894">
    <property type="entry name" value="C-terminal effector domain of the bipartite response regulators"/>
    <property type="match status" value="1"/>
</dbReference>
<dbReference type="InterPro" id="IPR039420">
    <property type="entry name" value="WalR-like"/>
</dbReference>
<accession>A0AAU7Y018</accession>
<dbReference type="EMBL" id="CP158373">
    <property type="protein sequence ID" value="XBY62345.1"/>
    <property type="molecule type" value="Genomic_DNA"/>
</dbReference>
<dbReference type="Gene3D" id="3.40.50.2300">
    <property type="match status" value="1"/>
</dbReference>
<keyword evidence="5" id="KW-0804">Transcription</keyword>
<dbReference type="GO" id="GO:0006355">
    <property type="term" value="P:regulation of DNA-templated transcription"/>
    <property type="evidence" value="ECO:0007669"/>
    <property type="project" value="InterPro"/>
</dbReference>
<evidence type="ECO:0000256" key="1">
    <source>
        <dbReference type="ARBA" id="ARBA00022553"/>
    </source>
</evidence>
<dbReference type="PANTHER" id="PTHR48111">
    <property type="entry name" value="REGULATOR OF RPOS"/>
    <property type="match status" value="1"/>
</dbReference>
<keyword evidence="4 7" id="KW-0238">DNA-binding</keyword>
<dbReference type="Pfam" id="PF00486">
    <property type="entry name" value="Trans_reg_C"/>
    <property type="match status" value="1"/>
</dbReference>
<protein>
    <submittedName>
        <fullName evidence="10">Winged helix-turn-helix domain-containing protein</fullName>
    </submittedName>
</protein>
<dbReference type="PANTHER" id="PTHR48111:SF1">
    <property type="entry name" value="TWO-COMPONENT RESPONSE REGULATOR ORR33"/>
    <property type="match status" value="1"/>
</dbReference>
<dbReference type="GO" id="GO:0000976">
    <property type="term" value="F:transcription cis-regulatory region binding"/>
    <property type="evidence" value="ECO:0007669"/>
    <property type="project" value="TreeGrafter"/>
</dbReference>
<dbReference type="GO" id="GO:0005829">
    <property type="term" value="C:cytosol"/>
    <property type="evidence" value="ECO:0007669"/>
    <property type="project" value="TreeGrafter"/>
</dbReference>
<evidence type="ECO:0000259" key="8">
    <source>
        <dbReference type="PROSITE" id="PS50110"/>
    </source>
</evidence>
<reference evidence="10" key="1">
    <citation type="submission" date="2023-08" db="EMBL/GenBank/DDBJ databases">
        <title>Increased levels of nutrients transform a symbiont into a lethal pathobiont.</title>
        <authorList>
            <person name="Lachnit T."/>
            <person name="Ulrich L."/>
            <person name="Willmer F.M."/>
            <person name="Hasenbein T."/>
            <person name="Steiner L.X."/>
            <person name="Wolters M."/>
            <person name="Herbst E.M."/>
            <person name="Deines P."/>
        </authorList>
    </citation>
    <scope>NUCLEOTIDE SEQUENCE</scope>
    <source>
        <strain evidence="10">T3</strain>
    </source>
</reference>
<dbReference type="CDD" id="cd00383">
    <property type="entry name" value="trans_reg_C"/>
    <property type="match status" value="1"/>
</dbReference>
<proteinExistence type="predicted"/>
<evidence type="ECO:0000313" key="10">
    <source>
        <dbReference type="EMBL" id="XBY62345.1"/>
    </source>
</evidence>
<dbReference type="InterPro" id="IPR001867">
    <property type="entry name" value="OmpR/PhoB-type_DNA-bd"/>
</dbReference>
<sequence>MKERSQATSPATVLRRVGGSATPLARMRLLVVEAAPDSQPDLCLRLLGKVGFVTMSTVDTLLEAEVALFGPHVVLLELAGEGKAGLELAARIRTLWPGIGLVLLTEPGRLDHRLAGYALGADHCLGRVVAEDELLSAMEALMRRLGMQAAPLGDCWVIDAREQVLSAPDGQQLELSRKECRILGLLREAPEQTANRRVLAEGLGEDYLTYDERRLEAIVSRLRRKIAGLDGAPAPIRSLRNQGYAFIGRLLCAG</sequence>
<feature type="domain" description="Response regulatory" evidence="8">
    <location>
        <begin position="28"/>
        <end position="142"/>
    </location>
</feature>
<dbReference type="SUPFAM" id="SSF52172">
    <property type="entry name" value="CheY-like"/>
    <property type="match status" value="1"/>
</dbReference>
<dbReference type="GO" id="GO:0000156">
    <property type="term" value="F:phosphorelay response regulator activity"/>
    <property type="evidence" value="ECO:0007669"/>
    <property type="project" value="TreeGrafter"/>
</dbReference>
<dbReference type="PROSITE" id="PS51755">
    <property type="entry name" value="OMPR_PHOB"/>
    <property type="match status" value="1"/>
</dbReference>
<evidence type="ECO:0000256" key="3">
    <source>
        <dbReference type="ARBA" id="ARBA00023015"/>
    </source>
</evidence>
<dbReference type="InterPro" id="IPR016032">
    <property type="entry name" value="Sig_transdc_resp-reg_C-effctor"/>
</dbReference>
<evidence type="ECO:0000256" key="5">
    <source>
        <dbReference type="ARBA" id="ARBA00023163"/>
    </source>
</evidence>
<evidence type="ECO:0000256" key="7">
    <source>
        <dbReference type="PROSITE-ProRule" id="PRU01091"/>
    </source>
</evidence>
<evidence type="ECO:0000256" key="4">
    <source>
        <dbReference type="ARBA" id="ARBA00023125"/>
    </source>
</evidence>
<dbReference type="RefSeq" id="WP_350446597.1">
    <property type="nucleotide sequence ID" value="NZ_CP158373.1"/>
</dbReference>
<dbReference type="PROSITE" id="PS50110">
    <property type="entry name" value="RESPONSE_REGULATORY"/>
    <property type="match status" value="1"/>
</dbReference>
<feature type="DNA-binding region" description="OmpR/PhoB-type" evidence="7">
    <location>
        <begin position="147"/>
        <end position="248"/>
    </location>
</feature>
<evidence type="ECO:0000256" key="6">
    <source>
        <dbReference type="PROSITE-ProRule" id="PRU00169"/>
    </source>
</evidence>
<dbReference type="GO" id="GO:0032993">
    <property type="term" value="C:protein-DNA complex"/>
    <property type="evidence" value="ECO:0007669"/>
    <property type="project" value="TreeGrafter"/>
</dbReference>
<dbReference type="SMART" id="SM00448">
    <property type="entry name" value="REC"/>
    <property type="match status" value="1"/>
</dbReference>
<evidence type="ECO:0000259" key="9">
    <source>
        <dbReference type="PROSITE" id="PS51755"/>
    </source>
</evidence>
<keyword evidence="2" id="KW-0902">Two-component regulatory system</keyword>
<organism evidence="10">
    <name type="scientific">Pseudomonas solani</name>
    <dbReference type="NCBI Taxonomy" id="2731552"/>
    <lineage>
        <taxon>Bacteria</taxon>
        <taxon>Pseudomonadati</taxon>
        <taxon>Pseudomonadota</taxon>
        <taxon>Gammaproteobacteria</taxon>
        <taxon>Pseudomonadales</taxon>
        <taxon>Pseudomonadaceae</taxon>
        <taxon>Pseudomonas</taxon>
    </lineage>
</organism>
<feature type="domain" description="OmpR/PhoB-type" evidence="9">
    <location>
        <begin position="147"/>
        <end position="248"/>
    </location>
</feature>
<keyword evidence="3" id="KW-0805">Transcription regulation</keyword>
<comment type="caution">
    <text evidence="6">Lacks conserved residue(s) required for the propagation of feature annotation.</text>
</comment>
<gene>
    <name evidence="10" type="ORF">ABS648_20615</name>
</gene>
<dbReference type="InterPro" id="IPR036388">
    <property type="entry name" value="WH-like_DNA-bd_sf"/>
</dbReference>
<name>A0AAU7Y018_9PSED</name>
<evidence type="ECO:0000256" key="2">
    <source>
        <dbReference type="ARBA" id="ARBA00023012"/>
    </source>
</evidence>
<dbReference type="SMART" id="SM00862">
    <property type="entry name" value="Trans_reg_C"/>
    <property type="match status" value="1"/>
</dbReference>
<dbReference type="Gene3D" id="1.10.10.10">
    <property type="entry name" value="Winged helix-like DNA-binding domain superfamily/Winged helix DNA-binding domain"/>
    <property type="match status" value="1"/>
</dbReference>
<dbReference type="InterPro" id="IPR001789">
    <property type="entry name" value="Sig_transdc_resp-reg_receiver"/>
</dbReference>